<accession>A0A8K0G0T9</accession>
<protein>
    <submittedName>
        <fullName evidence="1">Uncharacterized protein</fullName>
    </submittedName>
</protein>
<reference evidence="1" key="1">
    <citation type="submission" date="2019-08" db="EMBL/GenBank/DDBJ databases">
        <title>The genome of the North American firefly Photinus pyralis.</title>
        <authorList>
            <consortium name="Photinus pyralis genome working group"/>
            <person name="Fallon T.R."/>
            <person name="Sander Lower S.E."/>
            <person name="Weng J.-K."/>
        </authorList>
    </citation>
    <scope>NUCLEOTIDE SEQUENCE</scope>
    <source>
        <strain evidence="1">TRF0915ILg1</strain>
        <tissue evidence="1">Whole body</tissue>
    </source>
</reference>
<sequence>MKILRVLIMFDFASTSSSKRNHLVNNPEHGSFTSPVVLQELSTGNEQITKKAKRIKMSGEKFFPPIPVGSFVVIAVPEVDRDKIDAKNILVIEIIMDVTDDEYYKVGCKSGITDSLYSRNQMSMCKENFVSQETFNIPDKIAPTPSVD</sequence>
<dbReference type="EMBL" id="VTPC01090239">
    <property type="protein sequence ID" value="KAF2884052.1"/>
    <property type="molecule type" value="Genomic_DNA"/>
</dbReference>
<evidence type="ECO:0000313" key="2">
    <source>
        <dbReference type="Proteomes" id="UP000801492"/>
    </source>
</evidence>
<proteinExistence type="predicted"/>
<dbReference type="Proteomes" id="UP000801492">
    <property type="component" value="Unassembled WGS sequence"/>
</dbReference>
<comment type="caution">
    <text evidence="1">The sequence shown here is derived from an EMBL/GenBank/DDBJ whole genome shotgun (WGS) entry which is preliminary data.</text>
</comment>
<dbReference type="AlphaFoldDB" id="A0A8K0G0T9"/>
<dbReference type="OrthoDB" id="7486082at2759"/>
<evidence type="ECO:0000313" key="1">
    <source>
        <dbReference type="EMBL" id="KAF2884052.1"/>
    </source>
</evidence>
<name>A0A8K0G0T9_IGNLU</name>
<gene>
    <name evidence="1" type="ORF">ILUMI_22117</name>
</gene>
<organism evidence="1 2">
    <name type="scientific">Ignelater luminosus</name>
    <name type="common">Cucubano</name>
    <name type="synonym">Pyrophorus luminosus</name>
    <dbReference type="NCBI Taxonomy" id="2038154"/>
    <lineage>
        <taxon>Eukaryota</taxon>
        <taxon>Metazoa</taxon>
        <taxon>Ecdysozoa</taxon>
        <taxon>Arthropoda</taxon>
        <taxon>Hexapoda</taxon>
        <taxon>Insecta</taxon>
        <taxon>Pterygota</taxon>
        <taxon>Neoptera</taxon>
        <taxon>Endopterygota</taxon>
        <taxon>Coleoptera</taxon>
        <taxon>Polyphaga</taxon>
        <taxon>Elateriformia</taxon>
        <taxon>Elateroidea</taxon>
        <taxon>Elateridae</taxon>
        <taxon>Agrypninae</taxon>
        <taxon>Pyrophorini</taxon>
        <taxon>Ignelater</taxon>
    </lineage>
</organism>
<keyword evidence="2" id="KW-1185">Reference proteome</keyword>